<evidence type="ECO:0000313" key="3">
    <source>
        <dbReference type="Proteomes" id="UP000054144"/>
    </source>
</evidence>
<organism evidence="2 3">
    <name type="scientific">Fistulina hepatica ATCC 64428</name>
    <dbReference type="NCBI Taxonomy" id="1128425"/>
    <lineage>
        <taxon>Eukaryota</taxon>
        <taxon>Fungi</taxon>
        <taxon>Dikarya</taxon>
        <taxon>Basidiomycota</taxon>
        <taxon>Agaricomycotina</taxon>
        <taxon>Agaricomycetes</taxon>
        <taxon>Agaricomycetidae</taxon>
        <taxon>Agaricales</taxon>
        <taxon>Fistulinaceae</taxon>
        <taxon>Fistulina</taxon>
    </lineage>
</organism>
<accession>A0A0D7AIP4</accession>
<reference evidence="2 3" key="1">
    <citation type="journal article" date="2015" name="Fungal Genet. Biol.">
        <title>Evolution of novel wood decay mechanisms in Agaricales revealed by the genome sequences of Fistulina hepatica and Cylindrobasidium torrendii.</title>
        <authorList>
            <person name="Floudas D."/>
            <person name="Held B.W."/>
            <person name="Riley R."/>
            <person name="Nagy L.G."/>
            <person name="Koehler G."/>
            <person name="Ransdell A.S."/>
            <person name="Younus H."/>
            <person name="Chow J."/>
            <person name="Chiniquy J."/>
            <person name="Lipzen A."/>
            <person name="Tritt A."/>
            <person name="Sun H."/>
            <person name="Haridas S."/>
            <person name="LaButti K."/>
            <person name="Ohm R.A."/>
            <person name="Kues U."/>
            <person name="Blanchette R.A."/>
            <person name="Grigoriev I.V."/>
            <person name="Minto R.E."/>
            <person name="Hibbett D.S."/>
        </authorList>
    </citation>
    <scope>NUCLEOTIDE SEQUENCE [LARGE SCALE GENOMIC DNA]</scope>
    <source>
        <strain evidence="2 3">ATCC 64428</strain>
    </source>
</reference>
<dbReference type="Gene3D" id="1.20.1280.50">
    <property type="match status" value="1"/>
</dbReference>
<protein>
    <recommendedName>
        <fullName evidence="1">F-box domain-containing protein</fullName>
    </recommendedName>
</protein>
<sequence>MVAAFSAIPSELHVSILLLADVQSILRCRQVCRTLRGLVDTTAALQYRIELYGAGMVDCNCPMDSSSKLRSLEAYQKAWETLDWTWTQSTVFSGLDDARHDLVWDLSGGVLGVTSTLTRVFKFQQLPSQRRGIEERVWSFETHFLTDVFSMDPSQDLFVAVSRDTIAHRRADTRCSICTLHVLRLSDGSPHPACADPAINYHVATAWNDGVSEVSICGPHAAALLVQTNSLRRLIVWNWQTGARVLALQGLRAYCFLDADTVIVAHRQSHLAAESRSPTASPDANNLFSDCPLVLDVVRLADAQVLARLHMPTLNGPLFKVALYCQSTFPVRHRNAVPFAPQTTDRLIVVSFMCLGVLDGTDVDEQVLCVPVSSIRCLASGVSDDFVSPLYVADQDEDYVAGVGEVECPTGFEYPWDEWAPCTSGLMIAAPSYYAQALGMKVALREGRDRFKLYDFSKHHDHVPHLEFAEHCSAVDSAVDSVLGDDVFLPSSPESAYTSDSLAFSRSSSFSSDSSASSLLSSCASISNASRSRSSSSSSLSCLPTPPSYRVYSGCMTPPRNDVQDRSDGFLLTEDGILSVKEDLLSMSDCLTFTINTL</sequence>
<dbReference type="Proteomes" id="UP000054144">
    <property type="component" value="Unassembled WGS sequence"/>
</dbReference>
<proteinExistence type="predicted"/>
<keyword evidence="3" id="KW-1185">Reference proteome</keyword>
<evidence type="ECO:0000259" key="1">
    <source>
        <dbReference type="PROSITE" id="PS50181"/>
    </source>
</evidence>
<dbReference type="InterPro" id="IPR001810">
    <property type="entry name" value="F-box_dom"/>
</dbReference>
<dbReference type="PROSITE" id="PS50181">
    <property type="entry name" value="FBOX"/>
    <property type="match status" value="1"/>
</dbReference>
<dbReference type="InterPro" id="IPR036047">
    <property type="entry name" value="F-box-like_dom_sf"/>
</dbReference>
<dbReference type="EMBL" id="KN881649">
    <property type="protein sequence ID" value="KIY51629.1"/>
    <property type="molecule type" value="Genomic_DNA"/>
</dbReference>
<dbReference type="AlphaFoldDB" id="A0A0D7AIP4"/>
<gene>
    <name evidence="2" type="ORF">FISHEDRAFT_56542</name>
</gene>
<dbReference type="SUPFAM" id="SSF81383">
    <property type="entry name" value="F-box domain"/>
    <property type="match status" value="1"/>
</dbReference>
<feature type="domain" description="F-box" evidence="1">
    <location>
        <begin position="2"/>
        <end position="48"/>
    </location>
</feature>
<dbReference type="OrthoDB" id="3174109at2759"/>
<name>A0A0D7AIP4_9AGAR</name>
<dbReference type="Pfam" id="PF12937">
    <property type="entry name" value="F-box-like"/>
    <property type="match status" value="1"/>
</dbReference>
<evidence type="ECO:0000313" key="2">
    <source>
        <dbReference type="EMBL" id="KIY51629.1"/>
    </source>
</evidence>